<accession>A0A7X4GZ20</accession>
<evidence type="ECO:0000313" key="2">
    <source>
        <dbReference type="EMBL" id="MYM72258.1"/>
    </source>
</evidence>
<gene>
    <name evidence="2" type="ORF">GTP56_08615</name>
</gene>
<comment type="caution">
    <text evidence="2">The sequence shown here is derived from an EMBL/GenBank/DDBJ whole genome shotgun (WGS) entry which is preliminary data.</text>
</comment>
<evidence type="ECO:0000313" key="3">
    <source>
        <dbReference type="Proteomes" id="UP000469734"/>
    </source>
</evidence>
<name>A0A7X4GZ20_9BURK</name>
<protein>
    <submittedName>
        <fullName evidence="2">DUF4351 domain-containing protein</fullName>
    </submittedName>
</protein>
<dbReference type="EMBL" id="WWCR01000006">
    <property type="protein sequence ID" value="MYM72258.1"/>
    <property type="molecule type" value="Genomic_DNA"/>
</dbReference>
<feature type="domain" description="DUF4351" evidence="1">
    <location>
        <begin position="257"/>
        <end position="308"/>
    </location>
</feature>
<dbReference type="InterPro" id="IPR025587">
    <property type="entry name" value="DUF4351"/>
</dbReference>
<reference evidence="2 3" key="1">
    <citation type="submission" date="2019-12" db="EMBL/GenBank/DDBJ databases">
        <title>Novel species isolated from a subtropical stream in China.</title>
        <authorList>
            <person name="Lu H."/>
        </authorList>
    </citation>
    <scope>NUCLEOTIDE SEQUENCE [LARGE SCALE GENOMIC DNA]</scope>
    <source>
        <strain evidence="2 3">FT134W</strain>
    </source>
</reference>
<evidence type="ECO:0000259" key="1">
    <source>
        <dbReference type="Pfam" id="PF14261"/>
    </source>
</evidence>
<organism evidence="2 3">
    <name type="scientific">Duganella margarita</name>
    <dbReference type="NCBI Taxonomy" id="2692170"/>
    <lineage>
        <taxon>Bacteria</taxon>
        <taxon>Pseudomonadati</taxon>
        <taxon>Pseudomonadota</taxon>
        <taxon>Betaproteobacteria</taxon>
        <taxon>Burkholderiales</taxon>
        <taxon>Oxalobacteraceae</taxon>
        <taxon>Telluria group</taxon>
        <taxon>Duganella</taxon>
    </lineage>
</organism>
<dbReference type="Pfam" id="PF14261">
    <property type="entry name" value="DUF4351"/>
    <property type="match status" value="1"/>
</dbReference>
<dbReference type="PANTHER" id="PTHR35586:SF1">
    <property type="entry name" value="SLL1691 PROTEIN"/>
    <property type="match status" value="1"/>
</dbReference>
<dbReference type="PANTHER" id="PTHR35586">
    <property type="entry name" value="SLL1691 PROTEIN"/>
    <property type="match status" value="1"/>
</dbReference>
<proteinExistence type="predicted"/>
<dbReference type="Proteomes" id="UP000469734">
    <property type="component" value="Unassembled WGS sequence"/>
</dbReference>
<sequence length="324" mass="37006">MPAPTPPARYDLPWKAALTHAFRAFMAFFFGELCGQIDWSKRPRFRDKELAGIRLGDAPDAMVADKLVEVSLRDGRVQWVLVHIEVQAQRDTLLARRVLDYNYRIFKQYKQPVASLVLLADDDPNWRPNAFHNQLLGTKMGISFTTAKLLDYASRNDLESSQNPFALVTLAHLHTQQAHHDPDQLYAAKWHLTKLLYQHRWSKARIITMFKVINWMMALPDTQQKHFWQAAAQLKKERKMTDPMKWITPLEEMFIGEGMQKGAAAILERQLTRRFGPVSKTTQKKLAKASLAQLTDWSDAVLDATSLTQVFKTQSAAGSSSSGR</sequence>
<dbReference type="AlphaFoldDB" id="A0A7X4GZ20"/>
<dbReference type="RefSeq" id="WP_161049791.1">
    <property type="nucleotide sequence ID" value="NZ_WWCR01000006.1"/>
</dbReference>